<keyword evidence="3" id="KW-1185">Reference proteome</keyword>
<feature type="transmembrane region" description="Helical" evidence="1">
    <location>
        <begin position="77"/>
        <end position="96"/>
    </location>
</feature>
<dbReference type="Proteomes" id="UP000238338">
    <property type="component" value="Unassembled WGS sequence"/>
</dbReference>
<sequence length="180" mass="19228">MSSTIIRLATILSALSLALLGLRFAFKAVAGLSDPTGFTTFAAIAAPVYLVCASVFAVPTLRRAILRQTSRSGTRGLIAFLATLVLFLILFPAVMLIGSRTGLALCLGFALLYTLAFILPGLAYRPYRQAAAPPDQPLVEHTVFPGDLLTATARTSYFGLSEIGLRVADPEIRFKPDARP</sequence>
<reference evidence="2 3" key="1">
    <citation type="submission" date="2018-02" db="EMBL/GenBank/DDBJ databases">
        <title>Genomic Encyclopedia of Archaeal and Bacterial Type Strains, Phase II (KMG-II): from individual species to whole genera.</title>
        <authorList>
            <person name="Goeker M."/>
        </authorList>
    </citation>
    <scope>NUCLEOTIDE SEQUENCE [LARGE SCALE GENOMIC DNA]</scope>
    <source>
        <strain evidence="2 3">DSM 18921</strain>
    </source>
</reference>
<organism evidence="2 3">
    <name type="scientific">Albidovulum denitrificans</name>
    <dbReference type="NCBI Taxonomy" id="404881"/>
    <lineage>
        <taxon>Bacteria</taxon>
        <taxon>Pseudomonadati</taxon>
        <taxon>Pseudomonadota</taxon>
        <taxon>Alphaproteobacteria</taxon>
        <taxon>Rhodobacterales</taxon>
        <taxon>Paracoccaceae</taxon>
        <taxon>Albidovulum</taxon>
    </lineage>
</organism>
<dbReference type="AlphaFoldDB" id="A0A2S8S6A7"/>
<name>A0A2S8S6A7_9RHOB</name>
<comment type="caution">
    <text evidence="2">The sequence shown here is derived from an EMBL/GenBank/DDBJ whole genome shotgun (WGS) entry which is preliminary data.</text>
</comment>
<feature type="transmembrane region" description="Helical" evidence="1">
    <location>
        <begin position="41"/>
        <end position="65"/>
    </location>
</feature>
<keyword evidence="1" id="KW-1133">Transmembrane helix</keyword>
<proteinExistence type="predicted"/>
<evidence type="ECO:0000313" key="2">
    <source>
        <dbReference type="EMBL" id="PQV56330.1"/>
    </source>
</evidence>
<accession>A0A2S8S6A7</accession>
<dbReference type="RefSeq" id="WP_105515176.1">
    <property type="nucleotide sequence ID" value="NZ_PVEP01000005.1"/>
</dbReference>
<protein>
    <submittedName>
        <fullName evidence="2">Uncharacterized protein</fullName>
    </submittedName>
</protein>
<evidence type="ECO:0000313" key="3">
    <source>
        <dbReference type="Proteomes" id="UP000238338"/>
    </source>
</evidence>
<gene>
    <name evidence="2" type="ORF">LX70_02596</name>
</gene>
<dbReference type="EMBL" id="PVEP01000005">
    <property type="protein sequence ID" value="PQV56330.1"/>
    <property type="molecule type" value="Genomic_DNA"/>
</dbReference>
<feature type="transmembrane region" description="Helical" evidence="1">
    <location>
        <begin position="102"/>
        <end position="124"/>
    </location>
</feature>
<keyword evidence="1" id="KW-0812">Transmembrane</keyword>
<keyword evidence="1" id="KW-0472">Membrane</keyword>
<evidence type="ECO:0000256" key="1">
    <source>
        <dbReference type="SAM" id="Phobius"/>
    </source>
</evidence>